<name>C8XC45_NAKMY</name>
<feature type="domain" description="PucR C-terminal helix-turn-helix" evidence="1">
    <location>
        <begin position="271"/>
        <end position="326"/>
    </location>
</feature>
<dbReference type="STRING" id="479431.Namu_5170"/>
<dbReference type="PANTHER" id="PTHR33744:SF1">
    <property type="entry name" value="DNA-BINDING TRANSCRIPTIONAL ACTIVATOR ADER"/>
    <property type="match status" value="1"/>
</dbReference>
<dbReference type="HOGENOM" id="CLU_068869_0_0_11"/>
<reference evidence="3" key="1">
    <citation type="submission" date="2009-09" db="EMBL/GenBank/DDBJ databases">
        <title>The complete genome of Nakamurella multipartita DSM 44233.</title>
        <authorList>
            <consortium name="US DOE Joint Genome Institute (JGI-PGF)"/>
            <person name="Lucas S."/>
            <person name="Copeland A."/>
            <person name="Lapidus A."/>
            <person name="Glavina del Rio T."/>
            <person name="Dalin E."/>
            <person name="Tice H."/>
            <person name="Bruce D."/>
            <person name="Goodwin L."/>
            <person name="Pitluck S."/>
            <person name="Kyrpides N."/>
            <person name="Mavromatis K."/>
            <person name="Ivanova N."/>
            <person name="Ovchinnikova G."/>
            <person name="Sims D."/>
            <person name="Meincke L."/>
            <person name="Brettin T."/>
            <person name="Detter J.C."/>
            <person name="Han C."/>
            <person name="Larimer F."/>
            <person name="Land M."/>
            <person name="Hauser L."/>
            <person name="Markowitz V."/>
            <person name="Cheng J.-F."/>
            <person name="Hugenholtz P."/>
            <person name="Woyke T."/>
            <person name="Wu D."/>
            <person name="Klenk H.-P."/>
            <person name="Eisen J.A."/>
        </authorList>
    </citation>
    <scope>NUCLEOTIDE SEQUENCE [LARGE SCALE GENOMIC DNA]</scope>
    <source>
        <strain evidence="3">ATCC 700099 / DSM 44233 / CIP 104796 / JCM 9543 / NBRC 105858 / Y-104</strain>
    </source>
</reference>
<gene>
    <name evidence="2" type="ordered locus">Namu_5170</name>
</gene>
<accession>C8XC45</accession>
<dbReference type="AlphaFoldDB" id="C8XC45"/>
<proteinExistence type="predicted"/>
<dbReference type="InterPro" id="IPR025736">
    <property type="entry name" value="PucR_C-HTH_dom"/>
</dbReference>
<sequence>MVKELAGRLAALDPDAGAAVQVIAYFDRLVDGRAGLEAIVRGAAVLAGCPARLIDDERRVRIRMTASGVRQDDSSAPDPQWLHRPLSADGPSALWLERPGPAGPVDLMVLERAGNAARGALERTRGRAAASSPDPALVETVVDAAAPVDARRHAARRLGLPVDGRARALARPGGPATVHAVPPAGASAAVTGRAGLGPAVAVLDLPSSWADARTALRFTADGTEQDPGPRIVDFADLGGLALLAATVGVGTEPVPDVRRVERAAAAAPWVLATLDAIATTASLRAAATALTVHHSTVQERLTHAEHLLGWSVHDPQGRLRLQLALVLRRLHRSAR</sequence>
<dbReference type="eggNOG" id="COG2508">
    <property type="taxonomic scope" value="Bacteria"/>
</dbReference>
<dbReference type="EMBL" id="CP001737">
    <property type="protein sequence ID" value="ACV81439.1"/>
    <property type="molecule type" value="Genomic_DNA"/>
</dbReference>
<evidence type="ECO:0000313" key="2">
    <source>
        <dbReference type="EMBL" id="ACV81439.1"/>
    </source>
</evidence>
<dbReference type="InParanoid" id="C8XC45"/>
<dbReference type="PANTHER" id="PTHR33744">
    <property type="entry name" value="CARBOHYDRATE DIACID REGULATOR"/>
    <property type="match status" value="1"/>
</dbReference>
<dbReference type="Proteomes" id="UP000002218">
    <property type="component" value="Chromosome"/>
</dbReference>
<dbReference type="Gene3D" id="1.10.10.2840">
    <property type="entry name" value="PucR C-terminal helix-turn-helix domain"/>
    <property type="match status" value="1"/>
</dbReference>
<keyword evidence="3" id="KW-1185">Reference proteome</keyword>
<evidence type="ECO:0000259" key="1">
    <source>
        <dbReference type="Pfam" id="PF13556"/>
    </source>
</evidence>
<dbReference type="Pfam" id="PF13556">
    <property type="entry name" value="HTH_30"/>
    <property type="match status" value="1"/>
</dbReference>
<dbReference type="KEGG" id="nml:Namu_5170"/>
<organism evidence="2 3">
    <name type="scientific">Nakamurella multipartita (strain ATCC 700099 / DSM 44233 / CIP 104796 / JCM 9543 / NBRC 105858 / Y-104)</name>
    <name type="common">Microsphaera multipartita</name>
    <dbReference type="NCBI Taxonomy" id="479431"/>
    <lineage>
        <taxon>Bacteria</taxon>
        <taxon>Bacillati</taxon>
        <taxon>Actinomycetota</taxon>
        <taxon>Actinomycetes</taxon>
        <taxon>Nakamurellales</taxon>
        <taxon>Nakamurellaceae</taxon>
        <taxon>Nakamurella</taxon>
    </lineage>
</organism>
<dbReference type="InterPro" id="IPR051448">
    <property type="entry name" value="CdaR-like_regulators"/>
</dbReference>
<evidence type="ECO:0000313" key="3">
    <source>
        <dbReference type="Proteomes" id="UP000002218"/>
    </source>
</evidence>
<dbReference type="InterPro" id="IPR042070">
    <property type="entry name" value="PucR_C-HTH_sf"/>
</dbReference>
<protein>
    <submittedName>
        <fullName evidence="2">Transcriptional regulator, CdaR</fullName>
    </submittedName>
</protein>
<reference evidence="2 3" key="2">
    <citation type="journal article" date="2010" name="Stand. Genomic Sci.">
        <title>Complete genome sequence of Nakamurella multipartita type strain (Y-104).</title>
        <authorList>
            <person name="Tice H."/>
            <person name="Mayilraj S."/>
            <person name="Sims D."/>
            <person name="Lapidus A."/>
            <person name="Nolan M."/>
            <person name="Lucas S."/>
            <person name="Glavina Del Rio T."/>
            <person name="Copeland A."/>
            <person name="Cheng J.F."/>
            <person name="Meincke L."/>
            <person name="Bruce D."/>
            <person name="Goodwin L."/>
            <person name="Pitluck S."/>
            <person name="Ivanova N."/>
            <person name="Mavromatis K."/>
            <person name="Ovchinnikova G."/>
            <person name="Pati A."/>
            <person name="Chen A."/>
            <person name="Palaniappan K."/>
            <person name="Land M."/>
            <person name="Hauser L."/>
            <person name="Chang Y.J."/>
            <person name="Jeffries C.D."/>
            <person name="Detter J.C."/>
            <person name="Brettin T."/>
            <person name="Rohde M."/>
            <person name="Goker M."/>
            <person name="Bristow J."/>
            <person name="Eisen J.A."/>
            <person name="Markowitz V."/>
            <person name="Hugenholtz P."/>
            <person name="Kyrpides N.C."/>
            <person name="Klenk H.P."/>
            <person name="Chen F."/>
        </authorList>
    </citation>
    <scope>NUCLEOTIDE SEQUENCE [LARGE SCALE GENOMIC DNA]</scope>
    <source>
        <strain evidence="3">ATCC 700099 / DSM 44233 / CIP 104796 / JCM 9543 / NBRC 105858 / Y-104</strain>
    </source>
</reference>